<dbReference type="STRING" id="1424294.Gferi_14360"/>
<dbReference type="PANTHER" id="PTHR32089">
    <property type="entry name" value="METHYL-ACCEPTING CHEMOTAXIS PROTEIN MCPB"/>
    <property type="match status" value="1"/>
</dbReference>
<keyword evidence="1 3" id="KW-0807">Transducer</keyword>
<dbReference type="AlphaFoldDB" id="A0A1D8GIB4"/>
<dbReference type="Proteomes" id="UP000095743">
    <property type="component" value="Chromosome"/>
</dbReference>
<dbReference type="SMART" id="SM00283">
    <property type="entry name" value="MA"/>
    <property type="match status" value="1"/>
</dbReference>
<reference evidence="5 6" key="1">
    <citation type="submission" date="2016-09" db="EMBL/GenBank/DDBJ databases">
        <title>Genomic analysis reveals versatility of anaerobic energy metabolism of Geosporobacter ferrireducens IRF9 of phylum Firmicutes.</title>
        <authorList>
            <person name="Kim S.-J."/>
        </authorList>
    </citation>
    <scope>NUCLEOTIDE SEQUENCE [LARGE SCALE GENOMIC DNA]</scope>
    <source>
        <strain evidence="5 6">IRF9</strain>
    </source>
</reference>
<proteinExistence type="inferred from homology"/>
<dbReference type="SUPFAM" id="SSF58104">
    <property type="entry name" value="Methyl-accepting chemotaxis protein (MCP) signaling domain"/>
    <property type="match status" value="1"/>
</dbReference>
<evidence type="ECO:0000313" key="6">
    <source>
        <dbReference type="Proteomes" id="UP000095743"/>
    </source>
</evidence>
<dbReference type="Gene3D" id="1.10.287.950">
    <property type="entry name" value="Methyl-accepting chemotaxis protein"/>
    <property type="match status" value="1"/>
</dbReference>
<evidence type="ECO:0000256" key="2">
    <source>
        <dbReference type="ARBA" id="ARBA00029447"/>
    </source>
</evidence>
<name>A0A1D8GIB4_9FIRM</name>
<dbReference type="GO" id="GO:0007165">
    <property type="term" value="P:signal transduction"/>
    <property type="evidence" value="ECO:0007669"/>
    <property type="project" value="UniProtKB-KW"/>
</dbReference>
<dbReference type="Gene3D" id="1.20.120.30">
    <property type="entry name" value="Aspartate receptor, ligand-binding domain"/>
    <property type="match status" value="1"/>
</dbReference>
<evidence type="ECO:0000256" key="1">
    <source>
        <dbReference type="ARBA" id="ARBA00023224"/>
    </source>
</evidence>
<evidence type="ECO:0000313" key="5">
    <source>
        <dbReference type="EMBL" id="AOT70651.1"/>
    </source>
</evidence>
<protein>
    <recommendedName>
        <fullName evidence="4">Methyl-accepting transducer domain-containing protein</fullName>
    </recommendedName>
</protein>
<dbReference type="PROSITE" id="PS50111">
    <property type="entry name" value="CHEMOTAXIS_TRANSDUC_2"/>
    <property type="match status" value="1"/>
</dbReference>
<dbReference type="PANTHER" id="PTHR32089:SF112">
    <property type="entry name" value="LYSOZYME-LIKE PROTEIN-RELATED"/>
    <property type="match status" value="1"/>
</dbReference>
<dbReference type="KEGG" id="gfe:Gferi_14360"/>
<accession>A0A1D8GIB4</accession>
<comment type="similarity">
    <text evidence="2">Belongs to the methyl-accepting chemotaxis (MCP) protein family.</text>
</comment>
<gene>
    <name evidence="5" type="ORF">Gferi_14360</name>
</gene>
<dbReference type="InterPro" id="IPR025991">
    <property type="entry name" value="Chemoreceptor_zinc-bind_dom"/>
</dbReference>
<dbReference type="GO" id="GO:0004888">
    <property type="term" value="F:transmembrane signaling receptor activity"/>
    <property type="evidence" value="ECO:0007669"/>
    <property type="project" value="InterPro"/>
</dbReference>
<evidence type="ECO:0000259" key="4">
    <source>
        <dbReference type="PROSITE" id="PS50111"/>
    </source>
</evidence>
<dbReference type="GO" id="GO:0016020">
    <property type="term" value="C:membrane"/>
    <property type="evidence" value="ECO:0007669"/>
    <property type="project" value="InterPro"/>
</dbReference>
<organism evidence="5 6">
    <name type="scientific">Geosporobacter ferrireducens</name>
    <dbReference type="NCBI Taxonomy" id="1424294"/>
    <lineage>
        <taxon>Bacteria</taxon>
        <taxon>Bacillati</taxon>
        <taxon>Bacillota</taxon>
        <taxon>Clostridia</taxon>
        <taxon>Peptostreptococcales</taxon>
        <taxon>Thermotaleaceae</taxon>
        <taxon>Geosporobacter</taxon>
    </lineage>
</organism>
<keyword evidence="6" id="KW-1185">Reference proteome</keyword>
<dbReference type="EMBL" id="CP017269">
    <property type="protein sequence ID" value="AOT70651.1"/>
    <property type="molecule type" value="Genomic_DNA"/>
</dbReference>
<evidence type="ECO:0000256" key="3">
    <source>
        <dbReference type="PROSITE-ProRule" id="PRU00284"/>
    </source>
</evidence>
<dbReference type="OrthoDB" id="9816519at2"/>
<dbReference type="Pfam" id="PF13682">
    <property type="entry name" value="CZB"/>
    <property type="match status" value="1"/>
</dbReference>
<dbReference type="PRINTS" id="PR00260">
    <property type="entry name" value="CHEMTRNSDUCR"/>
</dbReference>
<feature type="domain" description="Methyl-accepting transducer" evidence="4">
    <location>
        <begin position="90"/>
        <end position="311"/>
    </location>
</feature>
<dbReference type="InterPro" id="IPR004090">
    <property type="entry name" value="Chemotax_Me-accpt_rcpt"/>
</dbReference>
<sequence>MGGVFVFSKLKERKYNSIHVEQEGKDLAELLYLFKELEAGKIVLADKSKFKNEALATVWNDMVNSIYLEKKNKMLEVNKILGYITEMTYVKDMINEARAQNDAIHMITASSEEMSASIEDVSSRAQNVAGFISNTLEVTSESNANMLDAFSFVQKSFETVKTISTDMNILIDEMKQIDQVVDIIKEIANQTNLLALNAAIESARAGEHGKGFGVVASEVKKLAEHTKSSVNIIQNNIKTLSDELSKVVSHTGKTASELETGSILVNQVIEANKKVVESIKQLNNEAIQIAANTQEQTAVTEEFASRAAELSQSADNILTTCNKTGQGIFKVSQLNNQIRLGMIKDTQHLAINDILALSRTDHLNLRWRIYNMLLGYETIDVNIVGNYKECRLGKWYYGEGRDIFKDNAIFKKIEQPHVRLHEWAKESVVAVASNDMAKAEAAFKEMDSYSDQVIEALDELNQYVLKTLL</sequence>
<dbReference type="GO" id="GO:0006935">
    <property type="term" value="P:chemotaxis"/>
    <property type="evidence" value="ECO:0007669"/>
    <property type="project" value="InterPro"/>
</dbReference>
<dbReference type="Pfam" id="PF00015">
    <property type="entry name" value="MCPsignal"/>
    <property type="match status" value="1"/>
</dbReference>
<dbReference type="InterPro" id="IPR004089">
    <property type="entry name" value="MCPsignal_dom"/>
</dbReference>
<dbReference type="CDD" id="cd11386">
    <property type="entry name" value="MCP_signal"/>
    <property type="match status" value="1"/>
</dbReference>